<comment type="caution">
    <text evidence="1">The sequence shown here is derived from an EMBL/GenBank/DDBJ whole genome shotgun (WGS) entry which is preliminary data.</text>
</comment>
<name>A0ABR7SF38_9ACTN</name>
<dbReference type="EMBL" id="JACTVJ010000007">
    <property type="protein sequence ID" value="MBC9714110.1"/>
    <property type="molecule type" value="Genomic_DNA"/>
</dbReference>
<proteinExistence type="predicted"/>
<evidence type="ECO:0000313" key="1">
    <source>
        <dbReference type="EMBL" id="MBC9714110.1"/>
    </source>
</evidence>
<gene>
    <name evidence="1" type="ORF">H9Y04_16230</name>
</gene>
<sequence length="113" mass="12134">MSDPIGTLIPWVSLLLGALAGLWIPVRAGRSGPPAPVRLDQPALWPDLAPPPPHRSPYSLGLFLAEAADPGASPLVRPYLTAHEQHERRHALMLATYGIDAPGPYWIHGVEVA</sequence>
<reference evidence="1 2" key="1">
    <citation type="submission" date="2020-08" db="EMBL/GenBank/DDBJ databases">
        <title>Genemic of Streptomyces polyaspartic.</title>
        <authorList>
            <person name="Liu W."/>
        </authorList>
    </citation>
    <scope>NUCLEOTIDE SEQUENCE [LARGE SCALE GENOMIC DNA]</scope>
    <source>
        <strain evidence="1 2">TRM66268-LWL</strain>
    </source>
</reference>
<accession>A0ABR7SF38</accession>
<keyword evidence="2" id="KW-1185">Reference proteome</keyword>
<organism evidence="1 2">
    <name type="scientific">Streptomyces polyasparticus</name>
    <dbReference type="NCBI Taxonomy" id="2767826"/>
    <lineage>
        <taxon>Bacteria</taxon>
        <taxon>Bacillati</taxon>
        <taxon>Actinomycetota</taxon>
        <taxon>Actinomycetes</taxon>
        <taxon>Kitasatosporales</taxon>
        <taxon>Streptomycetaceae</taxon>
        <taxon>Streptomyces</taxon>
    </lineage>
</organism>
<evidence type="ECO:0000313" key="2">
    <source>
        <dbReference type="Proteomes" id="UP000642284"/>
    </source>
</evidence>
<protein>
    <submittedName>
        <fullName evidence="1">Uncharacterized protein</fullName>
    </submittedName>
</protein>
<dbReference type="RefSeq" id="WP_187814591.1">
    <property type="nucleotide sequence ID" value="NZ_JACTVJ010000007.1"/>
</dbReference>
<dbReference type="Proteomes" id="UP000642284">
    <property type="component" value="Unassembled WGS sequence"/>
</dbReference>